<evidence type="ECO:0008006" key="4">
    <source>
        <dbReference type="Google" id="ProtNLM"/>
    </source>
</evidence>
<dbReference type="GeneID" id="17265346"/>
<dbReference type="RefSeq" id="XP_005772229.1">
    <property type="nucleotide sequence ID" value="XM_005772172.1"/>
</dbReference>
<accession>A0A0D3J8G5</accession>
<dbReference type="AlphaFoldDB" id="A0A0D3J8G5"/>
<dbReference type="Pfam" id="PF00612">
    <property type="entry name" value="IQ"/>
    <property type="match status" value="1"/>
</dbReference>
<dbReference type="PaxDb" id="2903-EOD19800"/>
<protein>
    <recommendedName>
        <fullName evidence="4">WWE domain-containing protein</fullName>
    </recommendedName>
</protein>
<evidence type="ECO:0000256" key="1">
    <source>
        <dbReference type="SAM" id="MobiDB-lite"/>
    </source>
</evidence>
<proteinExistence type="predicted"/>
<feature type="region of interest" description="Disordered" evidence="1">
    <location>
        <begin position="277"/>
        <end position="325"/>
    </location>
</feature>
<dbReference type="EnsemblProtists" id="EOD19800">
    <property type="protein sequence ID" value="EOD19800"/>
    <property type="gene ID" value="EMIHUDRAFT_117830"/>
</dbReference>
<sequence length="343" mass="37322">MTSTLRNIRLGFAQEAAATRVQRAMRAFLLRKGTIIITILITKIQAAARGLNTRTSPNNFFKACPPSGRTADLFLSRVYGGHEGGRRRGGGYVVDFIYCLRSTRLPLSLPEALARFPLELYNPHDTVRDCHGTNGFCNQHEVNGEQLSLPPPSSPFTSGESPCPSRPEHDLWRASPRSLDDPPKSTKKKARKNKKARDAKAAAVAAAAAAEAAARKAAAEEAAAKAAAQAAAQAAQAAALGRYRLVNAWFYPRGDWYTFYWDGSSADKVARRATYPTLEHDDHDPGPLAERIRRDKREASHRSSDDSSSDRDSCGTGSTSEANDIFDTLEDHLGYGSDSGSGW</sequence>
<dbReference type="InterPro" id="IPR000048">
    <property type="entry name" value="IQ_motif_EF-hand-BS"/>
</dbReference>
<feature type="region of interest" description="Disordered" evidence="1">
    <location>
        <begin position="142"/>
        <end position="198"/>
    </location>
</feature>
<evidence type="ECO:0000313" key="2">
    <source>
        <dbReference type="EnsemblProtists" id="EOD19800"/>
    </source>
</evidence>
<reference evidence="2" key="2">
    <citation type="submission" date="2024-10" db="UniProtKB">
        <authorList>
            <consortium name="EnsemblProtists"/>
        </authorList>
    </citation>
    <scope>IDENTIFICATION</scope>
</reference>
<evidence type="ECO:0000313" key="3">
    <source>
        <dbReference type="Proteomes" id="UP000013827"/>
    </source>
</evidence>
<dbReference type="Proteomes" id="UP000013827">
    <property type="component" value="Unassembled WGS sequence"/>
</dbReference>
<feature type="compositionally biased region" description="Basic and acidic residues" evidence="1">
    <location>
        <begin position="166"/>
        <end position="184"/>
    </location>
</feature>
<feature type="compositionally biased region" description="Basic residues" evidence="1">
    <location>
        <begin position="185"/>
        <end position="197"/>
    </location>
</feature>
<feature type="compositionally biased region" description="Basic and acidic residues" evidence="1">
    <location>
        <begin position="278"/>
        <end position="313"/>
    </location>
</feature>
<name>A0A0D3J8G5_EMIH1</name>
<reference evidence="3" key="1">
    <citation type="journal article" date="2013" name="Nature">
        <title>Pan genome of the phytoplankton Emiliania underpins its global distribution.</title>
        <authorList>
            <person name="Read B.A."/>
            <person name="Kegel J."/>
            <person name="Klute M.J."/>
            <person name="Kuo A."/>
            <person name="Lefebvre S.C."/>
            <person name="Maumus F."/>
            <person name="Mayer C."/>
            <person name="Miller J."/>
            <person name="Monier A."/>
            <person name="Salamov A."/>
            <person name="Young J."/>
            <person name="Aguilar M."/>
            <person name="Claverie J.M."/>
            <person name="Frickenhaus S."/>
            <person name="Gonzalez K."/>
            <person name="Herman E.K."/>
            <person name="Lin Y.C."/>
            <person name="Napier J."/>
            <person name="Ogata H."/>
            <person name="Sarno A.F."/>
            <person name="Shmutz J."/>
            <person name="Schroeder D."/>
            <person name="de Vargas C."/>
            <person name="Verret F."/>
            <person name="von Dassow P."/>
            <person name="Valentin K."/>
            <person name="Van de Peer Y."/>
            <person name="Wheeler G."/>
            <person name="Dacks J.B."/>
            <person name="Delwiche C.F."/>
            <person name="Dyhrman S.T."/>
            <person name="Glockner G."/>
            <person name="John U."/>
            <person name="Richards T."/>
            <person name="Worden A.Z."/>
            <person name="Zhang X."/>
            <person name="Grigoriev I.V."/>
            <person name="Allen A.E."/>
            <person name="Bidle K."/>
            <person name="Borodovsky M."/>
            <person name="Bowler C."/>
            <person name="Brownlee C."/>
            <person name="Cock J.M."/>
            <person name="Elias M."/>
            <person name="Gladyshev V.N."/>
            <person name="Groth M."/>
            <person name="Guda C."/>
            <person name="Hadaegh A."/>
            <person name="Iglesias-Rodriguez M.D."/>
            <person name="Jenkins J."/>
            <person name="Jones B.M."/>
            <person name="Lawson T."/>
            <person name="Leese F."/>
            <person name="Lindquist E."/>
            <person name="Lobanov A."/>
            <person name="Lomsadze A."/>
            <person name="Malik S.B."/>
            <person name="Marsh M.E."/>
            <person name="Mackinder L."/>
            <person name="Mock T."/>
            <person name="Mueller-Roeber B."/>
            <person name="Pagarete A."/>
            <person name="Parker M."/>
            <person name="Probert I."/>
            <person name="Quesneville H."/>
            <person name="Raines C."/>
            <person name="Rensing S.A."/>
            <person name="Riano-Pachon D.M."/>
            <person name="Richier S."/>
            <person name="Rokitta S."/>
            <person name="Shiraiwa Y."/>
            <person name="Soanes D.M."/>
            <person name="van der Giezen M."/>
            <person name="Wahlund T.M."/>
            <person name="Williams B."/>
            <person name="Wilson W."/>
            <person name="Wolfe G."/>
            <person name="Wurch L.L."/>
        </authorList>
    </citation>
    <scope>NUCLEOTIDE SEQUENCE</scope>
</reference>
<keyword evidence="3" id="KW-1185">Reference proteome</keyword>
<dbReference type="HOGENOM" id="CLU_058550_1_0_1"/>
<dbReference type="KEGG" id="ehx:EMIHUDRAFT_117830"/>
<organism evidence="2 3">
    <name type="scientific">Emiliania huxleyi (strain CCMP1516)</name>
    <dbReference type="NCBI Taxonomy" id="280463"/>
    <lineage>
        <taxon>Eukaryota</taxon>
        <taxon>Haptista</taxon>
        <taxon>Haptophyta</taxon>
        <taxon>Prymnesiophyceae</taxon>
        <taxon>Isochrysidales</taxon>
        <taxon>Noelaerhabdaceae</taxon>
        <taxon>Emiliania</taxon>
    </lineage>
</organism>